<evidence type="ECO:0000259" key="2">
    <source>
        <dbReference type="Pfam" id="PF01979"/>
    </source>
</evidence>
<dbReference type="InterPro" id="IPR011059">
    <property type="entry name" value="Metal-dep_hydrolase_composite"/>
</dbReference>
<dbReference type="InterPro" id="IPR050287">
    <property type="entry name" value="MTA/SAH_deaminase"/>
</dbReference>
<organism evidence="3 4">
    <name type="scientific">Actinoplanes sichuanensis</name>
    <dbReference type="NCBI Taxonomy" id="512349"/>
    <lineage>
        <taxon>Bacteria</taxon>
        <taxon>Bacillati</taxon>
        <taxon>Actinomycetota</taxon>
        <taxon>Actinomycetes</taxon>
        <taxon>Micromonosporales</taxon>
        <taxon>Micromonosporaceae</taxon>
        <taxon>Actinoplanes</taxon>
    </lineage>
</organism>
<proteinExistence type="predicted"/>
<evidence type="ECO:0000313" key="3">
    <source>
        <dbReference type="EMBL" id="MFD1366613.1"/>
    </source>
</evidence>
<evidence type="ECO:0000313" key="4">
    <source>
        <dbReference type="Proteomes" id="UP001597183"/>
    </source>
</evidence>
<dbReference type="PANTHER" id="PTHR43794:SF11">
    <property type="entry name" value="AMIDOHYDROLASE-RELATED DOMAIN-CONTAINING PROTEIN"/>
    <property type="match status" value="1"/>
</dbReference>
<evidence type="ECO:0000256" key="1">
    <source>
        <dbReference type="ARBA" id="ARBA00022801"/>
    </source>
</evidence>
<dbReference type="EMBL" id="JBHTMK010000018">
    <property type="protein sequence ID" value="MFD1366613.1"/>
    <property type="molecule type" value="Genomic_DNA"/>
</dbReference>
<dbReference type="SUPFAM" id="SSF51338">
    <property type="entry name" value="Composite domain of metallo-dependent hydrolases"/>
    <property type="match status" value="1"/>
</dbReference>
<dbReference type="Gene3D" id="3.20.20.140">
    <property type="entry name" value="Metal-dependent hydrolases"/>
    <property type="match status" value="1"/>
</dbReference>
<keyword evidence="4" id="KW-1185">Reference proteome</keyword>
<dbReference type="Proteomes" id="UP001597183">
    <property type="component" value="Unassembled WGS sequence"/>
</dbReference>
<protein>
    <submittedName>
        <fullName evidence="3">Amidohydrolase family protein</fullName>
    </submittedName>
</protein>
<dbReference type="InterPro" id="IPR032466">
    <property type="entry name" value="Metal_Hydrolase"/>
</dbReference>
<dbReference type="SUPFAM" id="SSF51556">
    <property type="entry name" value="Metallo-dependent hydrolases"/>
    <property type="match status" value="1"/>
</dbReference>
<dbReference type="RefSeq" id="WP_317793371.1">
    <property type="nucleotide sequence ID" value="NZ_AP028461.1"/>
</dbReference>
<gene>
    <name evidence="3" type="ORF">ACFQ5G_14770</name>
</gene>
<sequence length="235" mass="24221">MTQAKAIFCTAIGTPDDARREIASARESGVLATMHAGGGQVAALDGAGLLGPHLNLVHVNGMTSDEAKLLADTGTGVTVTPIVEATMGHGRSPWSTLRAAGGRAGLGTDVVVNAPPDLFEPMRDTLRQHRMDSGTMHPAADVLAAATIDSARAIGLGGEIGLIETGRRADLILLDGLAPLPGDTDVTGAVVTCLGVPDVHTVIVDGRVVKHDGRLTVLDLPELRRATRRILSVTS</sequence>
<comment type="caution">
    <text evidence="3">The sequence shown here is derived from an EMBL/GenBank/DDBJ whole genome shotgun (WGS) entry which is preliminary data.</text>
</comment>
<dbReference type="InterPro" id="IPR006680">
    <property type="entry name" value="Amidohydro-rel"/>
</dbReference>
<accession>A0ABW4A8V1</accession>
<keyword evidence="1" id="KW-0378">Hydrolase</keyword>
<dbReference type="PANTHER" id="PTHR43794">
    <property type="entry name" value="AMINOHYDROLASE SSNA-RELATED"/>
    <property type="match status" value="1"/>
</dbReference>
<reference evidence="4" key="1">
    <citation type="journal article" date="2019" name="Int. J. Syst. Evol. Microbiol.">
        <title>The Global Catalogue of Microorganisms (GCM) 10K type strain sequencing project: providing services to taxonomists for standard genome sequencing and annotation.</title>
        <authorList>
            <consortium name="The Broad Institute Genomics Platform"/>
            <consortium name="The Broad Institute Genome Sequencing Center for Infectious Disease"/>
            <person name="Wu L."/>
            <person name="Ma J."/>
        </authorList>
    </citation>
    <scope>NUCLEOTIDE SEQUENCE [LARGE SCALE GENOMIC DNA]</scope>
    <source>
        <strain evidence="4">CCM 7526</strain>
    </source>
</reference>
<dbReference type="Pfam" id="PF01979">
    <property type="entry name" value="Amidohydro_1"/>
    <property type="match status" value="1"/>
</dbReference>
<feature type="domain" description="Amidohydrolase-related" evidence="2">
    <location>
        <begin position="40"/>
        <end position="209"/>
    </location>
</feature>
<name>A0ABW4A8V1_9ACTN</name>